<dbReference type="AlphaFoldDB" id="A0AAF0FSP3"/>
<dbReference type="KEGG" id="manq:L1994_03190"/>
<dbReference type="InterPro" id="IPR051450">
    <property type="entry name" value="Gfo/Idh/MocA_Oxidoreductases"/>
</dbReference>
<dbReference type="InterPro" id="IPR036291">
    <property type="entry name" value="NAD(P)-bd_dom_sf"/>
</dbReference>
<dbReference type="PANTHER" id="PTHR43377:SF1">
    <property type="entry name" value="BILIVERDIN REDUCTASE A"/>
    <property type="match status" value="1"/>
</dbReference>
<dbReference type="Gene3D" id="3.40.50.720">
    <property type="entry name" value="NAD(P)-binding Rossmann-like Domain"/>
    <property type="match status" value="1"/>
</dbReference>
<dbReference type="InterPro" id="IPR000683">
    <property type="entry name" value="Gfo/Idh/MocA-like_OxRdtase_N"/>
</dbReference>
<gene>
    <name evidence="2" type="ORF">L1994_03190</name>
</gene>
<reference evidence="2" key="1">
    <citation type="submission" date="2022-01" db="EMBL/GenBank/DDBJ databases">
        <title>Complete genome of Methanomicrobium antiquum DSM 21220.</title>
        <authorList>
            <person name="Chen S.-C."/>
            <person name="You Y.-T."/>
            <person name="Zhou Y.-Z."/>
            <person name="Lai M.-C."/>
        </authorList>
    </citation>
    <scope>NUCLEOTIDE SEQUENCE</scope>
    <source>
        <strain evidence="2">DSM 21220</strain>
    </source>
</reference>
<evidence type="ECO:0000313" key="2">
    <source>
        <dbReference type="EMBL" id="WFN37411.1"/>
    </source>
</evidence>
<feature type="domain" description="Gfo/Idh/MocA-like oxidoreductase N-terminal" evidence="1">
    <location>
        <begin position="2"/>
        <end position="108"/>
    </location>
</feature>
<dbReference type="Pfam" id="PF01408">
    <property type="entry name" value="GFO_IDH_MocA"/>
    <property type="match status" value="1"/>
</dbReference>
<protein>
    <submittedName>
        <fullName evidence="2">Gfo/Idh/MocA family oxidoreductase</fullName>
    </submittedName>
</protein>
<evidence type="ECO:0000259" key="1">
    <source>
        <dbReference type="Pfam" id="PF01408"/>
    </source>
</evidence>
<dbReference type="PANTHER" id="PTHR43377">
    <property type="entry name" value="BILIVERDIN REDUCTASE A"/>
    <property type="match status" value="1"/>
</dbReference>
<evidence type="ECO:0000313" key="3">
    <source>
        <dbReference type="Proteomes" id="UP001218895"/>
    </source>
</evidence>
<dbReference type="Proteomes" id="UP001218895">
    <property type="component" value="Chromosome"/>
</dbReference>
<dbReference type="RefSeq" id="WP_278100250.1">
    <property type="nucleotide sequence ID" value="NZ_CP091092.1"/>
</dbReference>
<organism evidence="2 3">
    <name type="scientific">Methanomicrobium antiquum</name>
    <dbReference type="NCBI Taxonomy" id="487686"/>
    <lineage>
        <taxon>Archaea</taxon>
        <taxon>Methanobacteriati</taxon>
        <taxon>Methanobacteriota</taxon>
        <taxon>Stenosarchaea group</taxon>
        <taxon>Methanomicrobia</taxon>
        <taxon>Methanomicrobiales</taxon>
        <taxon>Methanomicrobiaceae</taxon>
        <taxon>Methanomicrobium</taxon>
    </lineage>
</organism>
<dbReference type="SUPFAM" id="SSF51735">
    <property type="entry name" value="NAD(P)-binding Rossmann-fold domains"/>
    <property type="match status" value="1"/>
</dbReference>
<sequence length="307" mass="34548">MDVGVIGTGIMGKNHARIYSELKGVDSVKVFDLNEKSAKSVAETIEGEAVTSVEKLLKGVDCVSMCVPTPYHFETAKRVADFGVGMLIEKPICLNSKEGDELLKIFPKDLIVGVGHIERFNPIISEILRIITNPIYIEIQRHNPASARVTGSSVLEDLMIHDIDLIQNMFTDKKCRIAGCSGNFDVFSALFESNGTTISLSASRKSSKKIRSMYVEEEEFTVEGDFMSRDVYIHRKPENYSIEHDRYVQENIVEKVLVNKDEPLKVELKTFIDCIKTGKQFPVTPQQANDNLKTCEELKRRCHLKEA</sequence>
<keyword evidence="3" id="KW-1185">Reference proteome</keyword>
<dbReference type="GO" id="GO:0000166">
    <property type="term" value="F:nucleotide binding"/>
    <property type="evidence" value="ECO:0007669"/>
    <property type="project" value="InterPro"/>
</dbReference>
<name>A0AAF0FSP3_9EURY</name>
<dbReference type="EMBL" id="CP091092">
    <property type="protein sequence ID" value="WFN37411.1"/>
    <property type="molecule type" value="Genomic_DNA"/>
</dbReference>
<accession>A0AAF0FSP3</accession>
<dbReference type="Gene3D" id="3.30.360.10">
    <property type="entry name" value="Dihydrodipicolinate Reductase, domain 2"/>
    <property type="match status" value="1"/>
</dbReference>
<dbReference type="GeneID" id="79949367"/>
<proteinExistence type="predicted"/>